<proteinExistence type="predicted"/>
<evidence type="ECO:0000313" key="3">
    <source>
        <dbReference type="Proteomes" id="UP001603857"/>
    </source>
</evidence>
<evidence type="ECO:0000256" key="1">
    <source>
        <dbReference type="SAM" id="MobiDB-lite"/>
    </source>
</evidence>
<dbReference type="Proteomes" id="UP001603857">
    <property type="component" value="Unassembled WGS sequence"/>
</dbReference>
<organism evidence="2 3">
    <name type="scientific">Flemingia macrophylla</name>
    <dbReference type="NCBI Taxonomy" id="520843"/>
    <lineage>
        <taxon>Eukaryota</taxon>
        <taxon>Viridiplantae</taxon>
        <taxon>Streptophyta</taxon>
        <taxon>Embryophyta</taxon>
        <taxon>Tracheophyta</taxon>
        <taxon>Spermatophyta</taxon>
        <taxon>Magnoliopsida</taxon>
        <taxon>eudicotyledons</taxon>
        <taxon>Gunneridae</taxon>
        <taxon>Pentapetalae</taxon>
        <taxon>rosids</taxon>
        <taxon>fabids</taxon>
        <taxon>Fabales</taxon>
        <taxon>Fabaceae</taxon>
        <taxon>Papilionoideae</taxon>
        <taxon>50 kb inversion clade</taxon>
        <taxon>NPAAA clade</taxon>
        <taxon>indigoferoid/millettioid clade</taxon>
        <taxon>Phaseoleae</taxon>
        <taxon>Flemingia</taxon>
    </lineage>
</organism>
<name>A0ABD1NKK8_9FABA</name>
<dbReference type="AlphaFoldDB" id="A0ABD1NKK8"/>
<accession>A0ABD1NKK8</accession>
<gene>
    <name evidence="2" type="ORF">Fmac_002078</name>
</gene>
<reference evidence="2 3" key="1">
    <citation type="submission" date="2024-08" db="EMBL/GenBank/DDBJ databases">
        <title>Insights into the chromosomal genome structure of Flemingia macrophylla.</title>
        <authorList>
            <person name="Ding Y."/>
            <person name="Zhao Y."/>
            <person name="Bi W."/>
            <person name="Wu M."/>
            <person name="Zhao G."/>
            <person name="Gong Y."/>
            <person name="Li W."/>
            <person name="Zhang P."/>
        </authorList>
    </citation>
    <scope>NUCLEOTIDE SEQUENCE [LARGE SCALE GENOMIC DNA]</scope>
    <source>
        <strain evidence="2">DYQJB</strain>
        <tissue evidence="2">Leaf</tissue>
    </source>
</reference>
<dbReference type="EMBL" id="JBGMDY010000001">
    <property type="protein sequence ID" value="KAL2348078.1"/>
    <property type="molecule type" value="Genomic_DNA"/>
</dbReference>
<feature type="compositionally biased region" description="Low complexity" evidence="1">
    <location>
        <begin position="1"/>
        <end position="31"/>
    </location>
</feature>
<keyword evidence="3" id="KW-1185">Reference proteome</keyword>
<sequence length="526" mass="58294">MTASPRSITTSPGPSPITTLPSTSPSTLPPETATPPSSPGVEDGEGNVEDALGVAGGAAKMEGSEARGEGRAVVGGGGGGREEVAEEEADGADVDVFEPMDGVDVDGDGGGVGVEEVVVDAEDELVVPCGVCAALRVDSCGEFHVRVDPGDSVGVHVAGHWGEVLGRYHIQLQQLEPRHLLRHCLIIYINWNWELTRRVWTIAFLFEFLGFRALESFGVPRTVGCHSQSSAARTTREGPMTSTEHQVQYTLQTILTRVCFTVQTSLEGTLQVPPILILLLLKKSNSRHHKFPLRSQRLNNCLNMRLSSFLLLFKSVFELRVLNPYNLQSLMFLSPFRFNKHRLSHLSELFFLNGEDKYKDEKIFAILDLPRSVSTKARAREVKSIETEMRAFRAKTYIPNLLKVLEDLNFKHKVEVAIDDLNTYLDLPMDLLVEMENMVVLLEQASNVSSKIHKDKATLTKMAPKAMSSRENCRNELCIVIRQLRVPNSNGLQNSWWVLTLRSSLLRGSSMGIRAFVGSTELMRQR</sequence>
<evidence type="ECO:0000313" key="2">
    <source>
        <dbReference type="EMBL" id="KAL2348078.1"/>
    </source>
</evidence>
<comment type="caution">
    <text evidence="2">The sequence shown here is derived from an EMBL/GenBank/DDBJ whole genome shotgun (WGS) entry which is preliminary data.</text>
</comment>
<feature type="region of interest" description="Disordered" evidence="1">
    <location>
        <begin position="1"/>
        <end position="92"/>
    </location>
</feature>
<protein>
    <submittedName>
        <fullName evidence="2">Uncharacterized protein</fullName>
    </submittedName>
</protein>